<accession>A0ABR1SJJ0</accession>
<keyword evidence="1" id="KW-0472">Membrane</keyword>
<dbReference type="Proteomes" id="UP001396898">
    <property type="component" value="Unassembled WGS sequence"/>
</dbReference>
<reference evidence="2 3" key="1">
    <citation type="submission" date="2023-01" db="EMBL/GenBank/DDBJ databases">
        <title>Analysis of 21 Apiospora genomes using comparative genomics revels a genus with tremendous synthesis potential of carbohydrate active enzymes and secondary metabolites.</title>
        <authorList>
            <person name="Sorensen T."/>
        </authorList>
    </citation>
    <scope>NUCLEOTIDE SEQUENCE [LARGE SCALE GENOMIC DNA]</scope>
    <source>
        <strain evidence="2 3">CBS 20057</strain>
    </source>
</reference>
<protein>
    <submittedName>
        <fullName evidence="2">Uncharacterized protein</fullName>
    </submittedName>
</protein>
<dbReference type="EMBL" id="JAQQWI010000006">
    <property type="protein sequence ID" value="KAK8033889.1"/>
    <property type="molecule type" value="Genomic_DNA"/>
</dbReference>
<organism evidence="2 3">
    <name type="scientific">Apiospora marii</name>
    <dbReference type="NCBI Taxonomy" id="335849"/>
    <lineage>
        <taxon>Eukaryota</taxon>
        <taxon>Fungi</taxon>
        <taxon>Dikarya</taxon>
        <taxon>Ascomycota</taxon>
        <taxon>Pezizomycotina</taxon>
        <taxon>Sordariomycetes</taxon>
        <taxon>Xylariomycetidae</taxon>
        <taxon>Amphisphaeriales</taxon>
        <taxon>Apiosporaceae</taxon>
        <taxon>Apiospora</taxon>
    </lineage>
</organism>
<evidence type="ECO:0000256" key="1">
    <source>
        <dbReference type="SAM" id="Phobius"/>
    </source>
</evidence>
<keyword evidence="1" id="KW-0812">Transmembrane</keyword>
<comment type="caution">
    <text evidence="2">The sequence shown here is derived from an EMBL/GenBank/DDBJ whole genome shotgun (WGS) entry which is preliminary data.</text>
</comment>
<keyword evidence="3" id="KW-1185">Reference proteome</keyword>
<evidence type="ECO:0000313" key="2">
    <source>
        <dbReference type="EMBL" id="KAK8033889.1"/>
    </source>
</evidence>
<feature type="transmembrane region" description="Helical" evidence="1">
    <location>
        <begin position="6"/>
        <end position="26"/>
    </location>
</feature>
<keyword evidence="1" id="KW-1133">Transmembrane helix</keyword>
<gene>
    <name evidence="2" type="ORF">PG991_003287</name>
</gene>
<proteinExistence type="predicted"/>
<sequence>MTEPLGVAASGIAVVQLGVATGGALLKLKQIWDQVEDAPDTISDLIERIDLIYPSVWDFEHQFTHSGLPPLLWDSSTAIRSVAYCRKALAKFSVVIDDLSTQITSSRRFRRRLGAIKVVLRKDELKRLEGQLRNSLEILQFAQTTYAR</sequence>
<name>A0ABR1SJJ0_9PEZI</name>
<evidence type="ECO:0000313" key="3">
    <source>
        <dbReference type="Proteomes" id="UP001396898"/>
    </source>
</evidence>